<dbReference type="InterPro" id="IPR007111">
    <property type="entry name" value="NACHT_NTPase"/>
</dbReference>
<dbReference type="OrthoDB" id="6875580at2"/>
<proteinExistence type="predicted"/>
<dbReference type="EMBL" id="FOOU01000009">
    <property type="protein sequence ID" value="SFG60176.1"/>
    <property type="molecule type" value="Genomic_DNA"/>
</dbReference>
<evidence type="ECO:0000259" key="1">
    <source>
        <dbReference type="Pfam" id="PF05729"/>
    </source>
</evidence>
<dbReference type="InterPro" id="IPR027417">
    <property type="entry name" value="P-loop_NTPase"/>
</dbReference>
<dbReference type="Gene3D" id="3.40.50.300">
    <property type="entry name" value="P-loop containing nucleotide triphosphate hydrolases"/>
    <property type="match status" value="1"/>
</dbReference>
<name>A0A1I2TC58_9GAMM</name>
<protein>
    <submittedName>
        <fullName evidence="2">NACHT domain-containing protein</fullName>
    </submittedName>
</protein>
<sequence>MIENAVIVSTAINILEKGGEVFLSELITRSIKSILEKPWRVGLSPGKTILEKLKEEEYSKIYCQKIASKILSVRTIASHDVDIFIDDIYYPLKIREATNDYIHTIKDNVRLRPYNPINIIGKAGQGKSTILKKLFLEELKNGDKFPIFVELKKIKQEKIIHFILNEFNNIGISCLEGELVDLLRSKKSILLIDGFDEVIPSLRESTYIEIIGMYERFGCDIITTSRPDTEICRLTRINNYYVEDLSADDAKGLISKIVTEENVKEKLFTSLKDNTELTETLISPILVYLLYVSHPYWESIPKKPAEFYKGIFGLLYTRHDLLKNFQRHRLSSLSIEEARKAFTGFCYITFIKEKLYFDSSDISKYFGDALSMQGSDKSQNEKIKEDIISITGLIKNDGYDTYVFIHRSIQEYHTAVFLCDLDKENSKRQFSLILENSIKSEFFNNIISFIKEISIDTFEIELLIPFLERHGFSENNIELKFDNINELITYDVKNGIVLNPPFFSKEFLRVETFIAAFYSDIKNVFGNQIPTITENINKIDHQSLQAYVNKFPKRFSKTEDKVSLLEYLEYNNRKNEITEVIMISYKRIWKQYYIPVKNKHKNKKILLDGFLLK</sequence>
<dbReference type="Proteomes" id="UP000198623">
    <property type="component" value="Unassembled WGS sequence"/>
</dbReference>
<reference evidence="3" key="1">
    <citation type="submission" date="2016-10" db="EMBL/GenBank/DDBJ databases">
        <authorList>
            <person name="Varghese N."/>
            <person name="Submissions S."/>
        </authorList>
    </citation>
    <scope>NUCLEOTIDE SEQUENCE [LARGE SCALE GENOMIC DNA]</scope>
    <source>
        <strain evidence="3">CGMCC 1.10971</strain>
    </source>
</reference>
<evidence type="ECO:0000313" key="3">
    <source>
        <dbReference type="Proteomes" id="UP000198623"/>
    </source>
</evidence>
<gene>
    <name evidence="2" type="ORF">SAMN05216175_10995</name>
</gene>
<dbReference type="AlphaFoldDB" id="A0A1I2TC58"/>
<evidence type="ECO:0000313" key="2">
    <source>
        <dbReference type="EMBL" id="SFG60176.1"/>
    </source>
</evidence>
<accession>A0A1I2TC58</accession>
<dbReference type="SUPFAM" id="SSF52540">
    <property type="entry name" value="P-loop containing nucleoside triphosphate hydrolases"/>
    <property type="match status" value="1"/>
</dbReference>
<feature type="domain" description="NACHT" evidence="1">
    <location>
        <begin position="117"/>
        <end position="259"/>
    </location>
</feature>
<organism evidence="2 3">
    <name type="scientific">Neptunomonas qingdaonensis</name>
    <dbReference type="NCBI Taxonomy" id="1045558"/>
    <lineage>
        <taxon>Bacteria</taxon>
        <taxon>Pseudomonadati</taxon>
        <taxon>Pseudomonadota</taxon>
        <taxon>Gammaproteobacteria</taxon>
        <taxon>Oceanospirillales</taxon>
        <taxon>Oceanospirillaceae</taxon>
        <taxon>Neptunomonas</taxon>
    </lineage>
</organism>
<dbReference type="Pfam" id="PF05729">
    <property type="entry name" value="NACHT"/>
    <property type="match status" value="1"/>
</dbReference>
<keyword evidence="3" id="KW-1185">Reference proteome</keyword>
<dbReference type="RefSeq" id="WP_090728637.1">
    <property type="nucleotide sequence ID" value="NZ_FOOU01000009.1"/>
</dbReference>